<sequence length="55" mass="6272">NGLKLHPGIFSLDIRKSLFTKSVIEHWKRLPRAVVELQSLDVFKRCVDVVLGDVV</sequence>
<organism evidence="1 2">
    <name type="scientific">Antrostomus carolinensis</name>
    <name type="common">Chuck-will's-widow</name>
    <name type="synonym">Caprimulgus carolinensis</name>
    <dbReference type="NCBI Taxonomy" id="279965"/>
    <lineage>
        <taxon>Eukaryota</taxon>
        <taxon>Metazoa</taxon>
        <taxon>Chordata</taxon>
        <taxon>Craniata</taxon>
        <taxon>Vertebrata</taxon>
        <taxon>Euteleostomi</taxon>
        <taxon>Archelosauria</taxon>
        <taxon>Archosauria</taxon>
        <taxon>Dinosauria</taxon>
        <taxon>Saurischia</taxon>
        <taxon>Theropoda</taxon>
        <taxon>Coelurosauria</taxon>
        <taxon>Aves</taxon>
        <taxon>Neognathae</taxon>
        <taxon>Neoaves</taxon>
        <taxon>Strisores</taxon>
        <taxon>Caprimulgiformes</taxon>
        <taxon>Caprimulgidae</taxon>
        <taxon>Antrostomus</taxon>
    </lineage>
</organism>
<evidence type="ECO:0000313" key="2">
    <source>
        <dbReference type="Proteomes" id="UP000053620"/>
    </source>
</evidence>
<protein>
    <submittedName>
        <fullName evidence="1">Uncharacterized protein</fullName>
    </submittedName>
</protein>
<feature type="non-terminal residue" evidence="1">
    <location>
        <position position="1"/>
    </location>
</feature>
<proteinExistence type="predicted"/>
<dbReference type="AlphaFoldDB" id="A0A094LJY6"/>
<reference evidence="1 2" key="1">
    <citation type="submission" date="2014-04" db="EMBL/GenBank/DDBJ databases">
        <title>Genome evolution of avian class.</title>
        <authorList>
            <person name="Zhang G."/>
            <person name="Li C."/>
        </authorList>
    </citation>
    <scope>NUCLEOTIDE SEQUENCE [LARGE SCALE GENOMIC DNA]</scope>
    <source>
        <strain evidence="1">BGI_N321</strain>
    </source>
</reference>
<dbReference type="EMBL" id="KL359050">
    <property type="protein sequence ID" value="KFZ64179.1"/>
    <property type="molecule type" value="Genomic_DNA"/>
</dbReference>
<dbReference type="Proteomes" id="UP000053620">
    <property type="component" value="Unassembled WGS sequence"/>
</dbReference>
<name>A0A094LJY6_ANTCR</name>
<accession>A0A094LJY6</accession>
<gene>
    <name evidence="1" type="ORF">N321_02708</name>
</gene>
<evidence type="ECO:0000313" key="1">
    <source>
        <dbReference type="EMBL" id="KFZ64179.1"/>
    </source>
</evidence>
<feature type="non-terminal residue" evidence="1">
    <location>
        <position position="55"/>
    </location>
</feature>
<keyword evidence="2" id="KW-1185">Reference proteome</keyword>